<evidence type="ECO:0000313" key="2">
    <source>
        <dbReference type="Proteomes" id="UP000606974"/>
    </source>
</evidence>
<dbReference type="AlphaFoldDB" id="A0A8H7AGR6"/>
<organism evidence="1 2">
    <name type="scientific">Endocarpon pusillum</name>
    <dbReference type="NCBI Taxonomy" id="364733"/>
    <lineage>
        <taxon>Eukaryota</taxon>
        <taxon>Fungi</taxon>
        <taxon>Dikarya</taxon>
        <taxon>Ascomycota</taxon>
        <taxon>Pezizomycotina</taxon>
        <taxon>Eurotiomycetes</taxon>
        <taxon>Chaetothyriomycetidae</taxon>
        <taxon>Verrucariales</taxon>
        <taxon>Verrucariaceae</taxon>
        <taxon>Endocarpon</taxon>
    </lineage>
</organism>
<gene>
    <name evidence="1" type="ORF">GJ744_008722</name>
</gene>
<sequence length="72" mass="7889">MVGLMEFKVSALELGEALEAHFDSGFARCRLEAVKGLSRLGKAFAVIEFWEFATSKKVFLCFFGPSTPALNA</sequence>
<keyword evidence="2" id="KW-1185">Reference proteome</keyword>
<reference evidence="1" key="1">
    <citation type="submission" date="2020-02" db="EMBL/GenBank/DDBJ databases">
        <authorList>
            <person name="Palmer J.M."/>
        </authorList>
    </citation>
    <scope>NUCLEOTIDE SEQUENCE</scope>
    <source>
        <strain evidence="1">EPUS1.4</strain>
        <tissue evidence="1">Thallus</tissue>
    </source>
</reference>
<dbReference type="Proteomes" id="UP000606974">
    <property type="component" value="Unassembled WGS sequence"/>
</dbReference>
<proteinExistence type="predicted"/>
<dbReference type="EMBL" id="JAACFV010000049">
    <property type="protein sequence ID" value="KAF7508845.1"/>
    <property type="molecule type" value="Genomic_DNA"/>
</dbReference>
<protein>
    <submittedName>
        <fullName evidence="1">Uncharacterized protein</fullName>
    </submittedName>
</protein>
<name>A0A8H7AGR6_9EURO</name>
<accession>A0A8H7AGR6</accession>
<comment type="caution">
    <text evidence="1">The sequence shown here is derived from an EMBL/GenBank/DDBJ whole genome shotgun (WGS) entry which is preliminary data.</text>
</comment>
<evidence type="ECO:0000313" key="1">
    <source>
        <dbReference type="EMBL" id="KAF7508845.1"/>
    </source>
</evidence>